<dbReference type="OrthoDB" id="1658288at2759"/>
<gene>
    <name evidence="4" type="ORF">A9Z42_0014560</name>
</gene>
<reference evidence="4 5" key="1">
    <citation type="journal article" date="2015" name="Genome Announc.">
        <title>Genome sequence and annotation of Trichoderma parareesei, the ancestor of the cellulase producer Trichoderma reesei.</title>
        <authorList>
            <person name="Yang D."/>
            <person name="Pomraning K."/>
            <person name="Kopchinskiy A."/>
            <person name="Karimi Aghcheh R."/>
            <person name="Atanasova L."/>
            <person name="Chenthamara K."/>
            <person name="Baker S.E."/>
            <person name="Zhang R."/>
            <person name="Shen Q."/>
            <person name="Freitag M."/>
            <person name="Kubicek C.P."/>
            <person name="Druzhinina I.S."/>
        </authorList>
    </citation>
    <scope>NUCLEOTIDE SEQUENCE [LARGE SCALE GENOMIC DNA]</scope>
    <source>
        <strain evidence="4 5">CBS 125925</strain>
    </source>
</reference>
<evidence type="ECO:0000313" key="5">
    <source>
        <dbReference type="Proteomes" id="UP000219286"/>
    </source>
</evidence>
<dbReference type="Proteomes" id="UP000219286">
    <property type="component" value="Unassembled WGS sequence"/>
</dbReference>
<protein>
    <submittedName>
        <fullName evidence="4">Uncharacterized protein</fullName>
    </submittedName>
</protein>
<dbReference type="GO" id="GO:0003824">
    <property type="term" value="F:catalytic activity"/>
    <property type="evidence" value="ECO:0007669"/>
    <property type="project" value="InterPro"/>
</dbReference>
<sequence length="943" mass="106506">MHVSISYLWQHRDDIDLCLVIPTIQLLSLISASSATQSFGRSLSNAPVRVSSNEWRLIQGLARLLDKRKAPHLVQSRVSGKRVHPEAEFFEIELRRVFRVQDFPHNLDSEAFEQCQAKLKSLCLLLDQLAWSRSIHGHAEGQTHHRLRALSALLESTSGVFDLANGPNKTLFRLPSDSAELNRCLRIVTECNDTLDKITAPAPQEPVLQPLQRQQNKRMWKKARIRNRASFVLGTLFEHFRCGMTHEVLLRLIEDPDEESMLPNLRENTGRGKALMLLIEKYGLFGAWADPATFEAGSSSKESLEQLIGKGAFKPLDLQALMYGASQSKFSTKDKRALAVKLGFCLMDFFDADITPRRIYFWNASITGPKKEFPYLSFDSKLPATTNPYNFRMGHPALLSFAKLLLEIDFGQSIELAISPDSSRNQAAWATLVSLVDRLEEDRGDSYLQAIRGCLNVHRKIAERLRTRDLDKKRAELRIRKTLYKEVVHKLELGLAESIPRPAHKRQRSESPSPSYRENEPRNSSSWRSPTQPSEPQRPIARHKRRRTPELQNWPSCVASELVTRECKFPSDCTVSELEASIDSSQPKSRRDFEVALICALRVEFDAVEALFDEYYEPEPDLSYGKAPGDPNAYTTGRICGHHVVLAFMPGMGKVNSASVAAGFRASFPDIKLGIVVGICGGVPFGRDEEKDVLLGDVVISTALVQFDLGRQYTNKFMRKDTLQDNLGRPTSDIRSFLAKLSGSKGRKTLRDKASLYLEELCEKDGFHKSSYPGADNDKLFRPTYRHKHQDPKALCICANCHSPYDDVCDVALEASCEELGCHDDELVSRERIDKAKLVTHKRYPFHETRLHEPRKPVIHFGVVVSGDSVMKSGHHRDEIASREKAIAFEMEGAGVWDSFPTIVIKSVCDYADSHKNKIWQRYAAATAAACMKAFLGEWRQAR</sequence>
<evidence type="ECO:0000313" key="4">
    <source>
        <dbReference type="EMBL" id="OTA01143.1"/>
    </source>
</evidence>
<feature type="region of interest" description="Disordered" evidence="1">
    <location>
        <begin position="499"/>
        <end position="548"/>
    </location>
</feature>
<dbReference type="Gene3D" id="3.40.50.1580">
    <property type="entry name" value="Nucleoside phosphorylase domain"/>
    <property type="match status" value="1"/>
</dbReference>
<dbReference type="InterPro" id="IPR053137">
    <property type="entry name" value="NLR-like"/>
</dbReference>
<dbReference type="InterPro" id="IPR035994">
    <property type="entry name" value="Nucleoside_phosphorylase_sf"/>
</dbReference>
<dbReference type="InterPro" id="IPR056002">
    <property type="entry name" value="DUF7580"/>
</dbReference>
<feature type="compositionally biased region" description="Polar residues" evidence="1">
    <location>
        <begin position="510"/>
        <end position="535"/>
    </location>
</feature>
<name>A0A2H2YYZ8_TRIPA</name>
<dbReference type="Pfam" id="PF24476">
    <property type="entry name" value="DUF7580"/>
    <property type="match status" value="2"/>
</dbReference>
<dbReference type="InterPro" id="IPR000845">
    <property type="entry name" value="Nucleoside_phosphorylase_d"/>
</dbReference>
<feature type="domain" description="DUF7580" evidence="3">
    <location>
        <begin position="220"/>
        <end position="263"/>
    </location>
</feature>
<organism evidence="4 5">
    <name type="scientific">Trichoderma parareesei</name>
    <name type="common">Filamentous fungus</name>
    <dbReference type="NCBI Taxonomy" id="858221"/>
    <lineage>
        <taxon>Eukaryota</taxon>
        <taxon>Fungi</taxon>
        <taxon>Dikarya</taxon>
        <taxon>Ascomycota</taxon>
        <taxon>Pezizomycotina</taxon>
        <taxon>Sordariomycetes</taxon>
        <taxon>Hypocreomycetidae</taxon>
        <taxon>Hypocreales</taxon>
        <taxon>Hypocreaceae</taxon>
        <taxon>Trichoderma</taxon>
    </lineage>
</organism>
<dbReference type="EMBL" id="LFMI01000179">
    <property type="protein sequence ID" value="OTA01143.1"/>
    <property type="molecule type" value="Genomic_DNA"/>
</dbReference>
<dbReference type="AlphaFoldDB" id="A0A2H2YYZ8"/>
<proteinExistence type="predicted"/>
<feature type="domain" description="Nucleoside phosphorylase" evidence="2">
    <location>
        <begin position="595"/>
        <end position="716"/>
    </location>
</feature>
<dbReference type="Pfam" id="PF01048">
    <property type="entry name" value="PNP_UDP_1"/>
    <property type="match status" value="1"/>
</dbReference>
<dbReference type="PANTHER" id="PTHR46082">
    <property type="entry name" value="ATP/GTP-BINDING PROTEIN-RELATED"/>
    <property type="match status" value="1"/>
</dbReference>
<dbReference type="PANTHER" id="PTHR46082:SF6">
    <property type="entry name" value="AAA+ ATPASE DOMAIN-CONTAINING PROTEIN-RELATED"/>
    <property type="match status" value="1"/>
</dbReference>
<keyword evidence="5" id="KW-1185">Reference proteome</keyword>
<feature type="domain" description="DUF7580" evidence="3">
    <location>
        <begin position="265"/>
        <end position="497"/>
    </location>
</feature>
<comment type="caution">
    <text evidence="4">The sequence shown here is derived from an EMBL/GenBank/DDBJ whole genome shotgun (WGS) entry which is preliminary data.</text>
</comment>
<evidence type="ECO:0000256" key="1">
    <source>
        <dbReference type="SAM" id="MobiDB-lite"/>
    </source>
</evidence>
<evidence type="ECO:0000259" key="2">
    <source>
        <dbReference type="Pfam" id="PF01048"/>
    </source>
</evidence>
<dbReference type="SUPFAM" id="SSF53167">
    <property type="entry name" value="Purine and uridine phosphorylases"/>
    <property type="match status" value="1"/>
</dbReference>
<dbReference type="GO" id="GO:0009116">
    <property type="term" value="P:nucleoside metabolic process"/>
    <property type="evidence" value="ECO:0007669"/>
    <property type="project" value="InterPro"/>
</dbReference>
<evidence type="ECO:0000259" key="3">
    <source>
        <dbReference type="Pfam" id="PF24476"/>
    </source>
</evidence>
<accession>A0A2H2YYZ8</accession>